<dbReference type="Gene3D" id="2.170.150.80">
    <property type="entry name" value="NAC domain"/>
    <property type="match status" value="1"/>
</dbReference>
<feature type="domain" description="NAC" evidence="7">
    <location>
        <begin position="15"/>
        <end position="178"/>
    </location>
</feature>
<evidence type="ECO:0000313" key="9">
    <source>
        <dbReference type="Proteomes" id="UP000796880"/>
    </source>
</evidence>
<dbReference type="PROSITE" id="PS51005">
    <property type="entry name" value="NAC"/>
    <property type="match status" value="1"/>
</dbReference>
<evidence type="ECO:0000256" key="6">
    <source>
        <dbReference type="SAM" id="MobiDB-lite"/>
    </source>
</evidence>
<evidence type="ECO:0000256" key="1">
    <source>
        <dbReference type="ARBA" id="ARBA00004123"/>
    </source>
</evidence>
<dbReference type="InterPro" id="IPR003441">
    <property type="entry name" value="NAC-dom"/>
</dbReference>
<evidence type="ECO:0000256" key="3">
    <source>
        <dbReference type="ARBA" id="ARBA00023125"/>
    </source>
</evidence>
<comment type="caution">
    <text evidence="8">The sequence shown here is derived from an EMBL/GenBank/DDBJ whole genome shotgun (WGS) entry which is preliminary data.</text>
</comment>
<evidence type="ECO:0000256" key="4">
    <source>
        <dbReference type="ARBA" id="ARBA00023163"/>
    </source>
</evidence>
<dbReference type="GO" id="GO:0005634">
    <property type="term" value="C:nucleus"/>
    <property type="evidence" value="ECO:0007669"/>
    <property type="project" value="UniProtKB-SubCell"/>
</dbReference>
<dbReference type="AlphaFoldDB" id="A0A8K0DTZ4"/>
<dbReference type="OrthoDB" id="1250037at2759"/>
<reference evidence="8" key="1">
    <citation type="submission" date="2020-03" db="EMBL/GenBank/DDBJ databases">
        <title>A high-quality chromosome-level genome assembly of a woody plant with both climbing and erect habits, Rhamnella rubrinervis.</title>
        <authorList>
            <person name="Lu Z."/>
            <person name="Yang Y."/>
            <person name="Zhu X."/>
            <person name="Sun Y."/>
        </authorList>
    </citation>
    <scope>NUCLEOTIDE SEQUENCE</scope>
    <source>
        <strain evidence="8">BYM</strain>
        <tissue evidence="8">Leaf</tissue>
    </source>
</reference>
<gene>
    <name evidence="8" type="ORF">FNV43_RR25281</name>
</gene>
<keyword evidence="5" id="KW-0539">Nucleus</keyword>
<accession>A0A8K0DTZ4</accession>
<keyword evidence="9" id="KW-1185">Reference proteome</keyword>
<feature type="compositionally biased region" description="Polar residues" evidence="6">
    <location>
        <begin position="371"/>
        <end position="387"/>
    </location>
</feature>
<sequence length="415" mass="47199">MSEDMNLSINGQSQVPPGFRFHPTEEELLHYYLRKKVGFEKIDLDVIREVDLNKLEPWDIQEKCKIGSTPQNDWYFFSHKDKKYPTGTRTNRATAAGFWKATGRDKIIYSGFKRIGLRKTLVFYKGRAPHGQKSDWIMHEYRLDETTPTPTHNDTCVTSPMGESMPEDGWVVCRVFKKKNYQKTLDSPKSSSMDSSNNPQMPGSRNNGVLDQILLYMGRTCKLENESLGNNINISSDHTFLTPKNTTSMGSHDHAVLHDRFMHLPRLESPTTLPFDEQERSNFRACCYDDQSVVHVDDQMLIETEPSTTTNQPKLLNDWVALDRLVASQLNGQEEETSKQLSCFGDPNMSFCSPPDDDDDDVHISSYPYLRSTSSRPNNNQNSHVYGSSENDLWSFAKSASSPSSSSDPLCHLSV</sequence>
<proteinExistence type="predicted"/>
<comment type="subcellular location">
    <subcellularLocation>
        <location evidence="1">Nucleus</location>
    </subcellularLocation>
</comment>
<dbReference type="Proteomes" id="UP000796880">
    <property type="component" value="Unassembled WGS sequence"/>
</dbReference>
<protein>
    <recommendedName>
        <fullName evidence="7">NAC domain-containing protein</fullName>
    </recommendedName>
</protein>
<feature type="region of interest" description="Disordered" evidence="6">
    <location>
        <begin position="183"/>
        <end position="207"/>
    </location>
</feature>
<dbReference type="PANTHER" id="PTHR31744">
    <property type="entry name" value="PROTEIN CUP-SHAPED COTYLEDON 2-RELATED"/>
    <property type="match status" value="1"/>
</dbReference>
<keyword evidence="3" id="KW-0238">DNA-binding</keyword>
<name>A0A8K0DTZ4_9ROSA</name>
<dbReference type="InterPro" id="IPR036093">
    <property type="entry name" value="NAC_dom_sf"/>
</dbReference>
<feature type="region of interest" description="Disordered" evidence="6">
    <location>
        <begin position="349"/>
        <end position="387"/>
    </location>
</feature>
<evidence type="ECO:0000259" key="7">
    <source>
        <dbReference type="PROSITE" id="PS51005"/>
    </source>
</evidence>
<dbReference type="GO" id="GO:0006355">
    <property type="term" value="P:regulation of DNA-templated transcription"/>
    <property type="evidence" value="ECO:0007669"/>
    <property type="project" value="InterPro"/>
</dbReference>
<evidence type="ECO:0000256" key="2">
    <source>
        <dbReference type="ARBA" id="ARBA00023015"/>
    </source>
</evidence>
<feature type="compositionally biased region" description="Low complexity" evidence="6">
    <location>
        <begin position="187"/>
        <end position="199"/>
    </location>
</feature>
<dbReference type="SUPFAM" id="SSF101941">
    <property type="entry name" value="NAC domain"/>
    <property type="match status" value="1"/>
</dbReference>
<organism evidence="8 9">
    <name type="scientific">Rhamnella rubrinervis</name>
    <dbReference type="NCBI Taxonomy" id="2594499"/>
    <lineage>
        <taxon>Eukaryota</taxon>
        <taxon>Viridiplantae</taxon>
        <taxon>Streptophyta</taxon>
        <taxon>Embryophyta</taxon>
        <taxon>Tracheophyta</taxon>
        <taxon>Spermatophyta</taxon>
        <taxon>Magnoliopsida</taxon>
        <taxon>eudicotyledons</taxon>
        <taxon>Gunneridae</taxon>
        <taxon>Pentapetalae</taxon>
        <taxon>rosids</taxon>
        <taxon>fabids</taxon>
        <taxon>Rosales</taxon>
        <taxon>Rhamnaceae</taxon>
        <taxon>rhamnoid group</taxon>
        <taxon>Rhamneae</taxon>
        <taxon>Rhamnella</taxon>
    </lineage>
</organism>
<keyword evidence="2" id="KW-0805">Transcription regulation</keyword>
<dbReference type="GO" id="GO:0003677">
    <property type="term" value="F:DNA binding"/>
    <property type="evidence" value="ECO:0007669"/>
    <property type="project" value="UniProtKB-KW"/>
</dbReference>
<dbReference type="Pfam" id="PF02365">
    <property type="entry name" value="NAM"/>
    <property type="match status" value="1"/>
</dbReference>
<dbReference type="FunFam" id="2.170.150.80:FF:000003">
    <property type="entry name" value="NAC domain-containing protein"/>
    <property type="match status" value="1"/>
</dbReference>
<dbReference type="PANTHER" id="PTHR31744:SF221">
    <property type="entry name" value="NAC DOMAIN-CONTAINING PROTEIN 43-LIKE"/>
    <property type="match status" value="1"/>
</dbReference>
<evidence type="ECO:0000313" key="8">
    <source>
        <dbReference type="EMBL" id="KAF3434178.1"/>
    </source>
</evidence>
<keyword evidence="4" id="KW-0804">Transcription</keyword>
<evidence type="ECO:0000256" key="5">
    <source>
        <dbReference type="ARBA" id="ARBA00023242"/>
    </source>
</evidence>
<dbReference type="EMBL" id="VOIH02000011">
    <property type="protein sequence ID" value="KAF3434178.1"/>
    <property type="molecule type" value="Genomic_DNA"/>
</dbReference>